<organism evidence="1">
    <name type="scientific">Marinobacter nauticus</name>
    <name type="common">Marinobacter hydrocarbonoclasticus</name>
    <name type="synonym">Marinobacter aquaeolei</name>
    <dbReference type="NCBI Taxonomy" id="2743"/>
    <lineage>
        <taxon>Bacteria</taxon>
        <taxon>Pseudomonadati</taxon>
        <taxon>Pseudomonadota</taxon>
        <taxon>Gammaproteobacteria</taxon>
        <taxon>Pseudomonadales</taxon>
        <taxon>Marinobacteraceae</taxon>
        <taxon>Marinobacter</taxon>
    </lineage>
</organism>
<protein>
    <recommendedName>
        <fullName evidence="2">DUF935 family protein</fullName>
    </recommendedName>
</protein>
<name>A0A455W7S2_MARNT</name>
<accession>A0A455W7S2</accession>
<sequence length="486" mass="54418">MAENTRPDMNEVATTADGRDITRGYLDPLSIQPASDEVLRIRGGGDYRIYKEVLRDDQVSACFNQRRLAVIGKEWKVDPGGKTRKDKAAADFLQEQIRTVGFDRVTDLMLYGVYYGFAVAEPLWDRDSRYVVMPEIKVRDRRRFGFDGAGRLRMKTMQKPDGELLPERKFWSFRTGADHDDEPYGVGLGHWLYWPAFFKRQGLKYWLLFLEKFGQPTAKGTYGQDASPEQKQKLLQALSAISTDTGIAVPEGMVIELLEAARSGTADYAAVYDRMDAAIAKVVLGQTASTQGTPGRLGNDELQADVRLDLVKADADLVCESFNRSIGTWLTEWNFPGAAVPTVYRDVEPSEDANKRADRDKTIFDMGYRPTLKHITDTYGGEWEPAPAQPERLPLATRAPASFAETQLLAPDQMMEQARANLEPATNAWIDRVRALADEVGSLEELRDRLLELYPELTLDQYAEAFATASAAARLAGRHDVAEGQN</sequence>
<proteinExistence type="predicted"/>
<dbReference type="InterPro" id="IPR009279">
    <property type="entry name" value="Portal_Mu"/>
</dbReference>
<reference evidence="1" key="1">
    <citation type="submission" date="2019-03" db="EMBL/GenBank/DDBJ databases">
        <title>Whole genome analysis of nitrate-reducing bacteria Marinobacter hydrocarbonoclasticus YB03.</title>
        <authorList>
            <person name="Azam A.H."/>
            <person name="Yuk S.R."/>
            <person name="Kamarisima K."/>
            <person name="Miyanaga K."/>
            <person name="Tanji Y."/>
        </authorList>
    </citation>
    <scope>NUCLEOTIDE SEQUENCE</scope>
    <source>
        <strain evidence="1">YB03</strain>
    </source>
</reference>
<dbReference type="EMBL" id="AP019537">
    <property type="protein sequence ID" value="BBJ05161.1"/>
    <property type="molecule type" value="Genomic_DNA"/>
</dbReference>
<dbReference type="Pfam" id="PF06074">
    <property type="entry name" value="Portal_Mu"/>
    <property type="match status" value="1"/>
</dbReference>
<evidence type="ECO:0008006" key="2">
    <source>
        <dbReference type="Google" id="ProtNLM"/>
    </source>
</evidence>
<evidence type="ECO:0000313" key="1">
    <source>
        <dbReference type="EMBL" id="BBJ05161.1"/>
    </source>
</evidence>
<gene>
    <name evidence="1" type="ORF">YBY_30100</name>
</gene>
<dbReference type="AlphaFoldDB" id="A0A455W7S2"/>